<evidence type="ECO:0000256" key="1">
    <source>
        <dbReference type="ARBA" id="ARBA00003843"/>
    </source>
</evidence>
<dbReference type="PANTHER" id="PTHR45973:SF35">
    <property type="entry name" value="LEUCINE-RICH REPEAT-CONTAINING PROTEIN 43"/>
    <property type="match status" value="1"/>
</dbReference>
<dbReference type="InterPro" id="IPR001611">
    <property type="entry name" value="Leu-rich_rpt"/>
</dbReference>
<comment type="function">
    <text evidence="1">Cilium-specific protein required for cilia structures.</text>
</comment>
<dbReference type="Gene3D" id="3.80.10.10">
    <property type="entry name" value="Ribonuclease Inhibitor"/>
    <property type="match status" value="1"/>
</dbReference>
<dbReference type="InterPro" id="IPR032675">
    <property type="entry name" value="LRR_dom_sf"/>
</dbReference>
<dbReference type="AlphaFoldDB" id="A0A9R0EYJ7"/>
<sequence length="600" mass="67788">MGPKAKVEAVKKSAPPVVRPAISQSSLVFVPGDVLEGFQERLETYIDWTITESSCRFHKDQYKKNADAKVTFSQALKRKIRGSIISGFLNKKSGLTLQQNWELLLPITIWDVEKFATEEGKTCFHSDNCVTDDLMKLIKNAVDAGDRNVLKNDLMMVNVLRVNGMQMTELDESLTEYKKLTTLNLCGNWLSELDTNCIPQTLKALELHNNCISDISGFVESLPFDLLYLGLSRNMLTAENIDALGHLPYNITVLDLADNDIYDLTPVLDAVSRLPNLCSLQLSGNPCALCSGYARSCFLKLNRLKWLDNRKILDSDRPLEFTEVHPDDLRSTYFFFTVFRIVSCPQPPKPEKGASMSFHVELELPLLDVVRRKFLMFRRPESLVELLPPPEDEEWPNSVHALGSRVISGKIQGQIQDEESSHGSDIFNNMMPKNTREIHNYTTFESTKVQWNKLMNFNEPVVKIFCPDLVAVRDTFRSAITIRLIYSVVYTPAKAGKVEKQKSLPILKSPGEMRVTVATIRCSLRAPDWSQPSQHFHWDETLGTSDAIHWGDGDLAVLQYSQAPVKVTKGKVDAEVGSRQSMPEFMTCHFGFGIETLRTT</sequence>
<dbReference type="PROSITE" id="PS51450">
    <property type="entry name" value="LRR"/>
    <property type="match status" value="1"/>
</dbReference>
<accession>A0A9R0EYJ7</accession>
<organism evidence="5 6">
    <name type="scientific">Spodoptera frugiperda</name>
    <name type="common">Fall armyworm</name>
    <dbReference type="NCBI Taxonomy" id="7108"/>
    <lineage>
        <taxon>Eukaryota</taxon>
        <taxon>Metazoa</taxon>
        <taxon>Ecdysozoa</taxon>
        <taxon>Arthropoda</taxon>
        <taxon>Hexapoda</taxon>
        <taxon>Insecta</taxon>
        <taxon>Pterygota</taxon>
        <taxon>Neoptera</taxon>
        <taxon>Endopterygota</taxon>
        <taxon>Lepidoptera</taxon>
        <taxon>Glossata</taxon>
        <taxon>Ditrysia</taxon>
        <taxon>Noctuoidea</taxon>
        <taxon>Noctuidae</taxon>
        <taxon>Amphipyrinae</taxon>
        <taxon>Spodoptera</taxon>
    </lineage>
</organism>
<dbReference type="InterPro" id="IPR050576">
    <property type="entry name" value="Cilia_flagella_integrity"/>
</dbReference>
<evidence type="ECO:0000256" key="4">
    <source>
        <dbReference type="ARBA" id="ARBA00024433"/>
    </source>
</evidence>
<dbReference type="OrthoDB" id="676979at2759"/>
<gene>
    <name evidence="6" type="primary">LOC126911320</name>
</gene>
<keyword evidence="5" id="KW-1185">Reference proteome</keyword>
<proteinExistence type="predicted"/>
<reference evidence="6" key="1">
    <citation type="submission" date="2025-08" db="UniProtKB">
        <authorList>
            <consortium name="RefSeq"/>
        </authorList>
    </citation>
    <scope>IDENTIFICATION</scope>
    <source>
        <tissue evidence="6">Whole larval tissue</tissue>
    </source>
</reference>
<dbReference type="SUPFAM" id="SSF52075">
    <property type="entry name" value="Outer arm dynein light chain 1"/>
    <property type="match status" value="1"/>
</dbReference>
<dbReference type="GeneID" id="126911320"/>
<protein>
    <recommendedName>
        <fullName evidence="4">Dynein axonemal assembly factor 1 homolog</fullName>
    </recommendedName>
</protein>
<evidence type="ECO:0000256" key="3">
    <source>
        <dbReference type="ARBA" id="ARBA00022737"/>
    </source>
</evidence>
<keyword evidence="3" id="KW-0677">Repeat</keyword>
<evidence type="ECO:0000256" key="2">
    <source>
        <dbReference type="ARBA" id="ARBA00022614"/>
    </source>
</evidence>
<keyword evidence="2" id="KW-0433">Leucine-rich repeat</keyword>
<dbReference type="Proteomes" id="UP000829999">
    <property type="component" value="Chromosome 1"/>
</dbReference>
<evidence type="ECO:0000313" key="6">
    <source>
        <dbReference type="RefSeq" id="XP_050553918.1"/>
    </source>
</evidence>
<name>A0A9R0EYJ7_SPOFR</name>
<evidence type="ECO:0000313" key="5">
    <source>
        <dbReference type="Proteomes" id="UP000829999"/>
    </source>
</evidence>
<dbReference type="RefSeq" id="XP_050553918.1">
    <property type="nucleotide sequence ID" value="XM_050697961.1"/>
</dbReference>
<dbReference type="PANTHER" id="PTHR45973">
    <property type="entry name" value="PROTEIN PHOSPHATASE 1 REGULATORY SUBUNIT SDS22-RELATED"/>
    <property type="match status" value="1"/>
</dbReference>